<dbReference type="Proteomes" id="UP000054785">
    <property type="component" value="Unassembled WGS sequence"/>
</dbReference>
<dbReference type="Pfam" id="PF13505">
    <property type="entry name" value="OMP_b-brl"/>
    <property type="match status" value="1"/>
</dbReference>
<evidence type="ECO:0000313" key="3">
    <source>
        <dbReference type="EMBL" id="KTD01570.1"/>
    </source>
</evidence>
<dbReference type="PATRIC" id="fig|45065.4.peg.900"/>
<dbReference type="SUPFAM" id="SSF56925">
    <property type="entry name" value="OMPA-like"/>
    <property type="match status" value="1"/>
</dbReference>
<dbReference type="RefSeq" id="WP_028386627.1">
    <property type="nucleotide sequence ID" value="NZ_CAAAHN010000021.1"/>
</dbReference>
<dbReference type="EMBL" id="LNYC01000027">
    <property type="protein sequence ID" value="KTD01570.1"/>
    <property type="molecule type" value="Genomic_DNA"/>
</dbReference>
<dbReference type="InterPro" id="IPR011250">
    <property type="entry name" value="OMP/PagP_B-barrel"/>
</dbReference>
<comment type="caution">
    <text evidence="3">The sequence shown here is derived from an EMBL/GenBank/DDBJ whole genome shotgun (WGS) entry which is preliminary data.</text>
</comment>
<keyword evidence="4" id="KW-1185">Reference proteome</keyword>
<name>A0A0W0U0L3_9GAMM</name>
<reference evidence="3 4" key="1">
    <citation type="submission" date="2015-11" db="EMBL/GenBank/DDBJ databases">
        <title>Genomic analysis of 38 Legionella species identifies large and diverse effector repertoires.</title>
        <authorList>
            <person name="Burstein D."/>
            <person name="Amaro F."/>
            <person name="Zusman T."/>
            <person name="Lifshitz Z."/>
            <person name="Cohen O."/>
            <person name="Gilbert J.A."/>
            <person name="Pupko T."/>
            <person name="Shuman H.A."/>
            <person name="Segal G."/>
        </authorList>
    </citation>
    <scope>NUCLEOTIDE SEQUENCE [LARGE SCALE GENOMIC DNA]</scope>
    <source>
        <strain evidence="3 4">ATCC 49504</strain>
    </source>
</reference>
<protein>
    <submittedName>
        <fullName evidence="3">Opacity protein-like surface antigen</fullName>
    </submittedName>
</protein>
<proteinExistence type="predicted"/>
<sequence>MKRAFLPALLLASGVALGATPVDGWYAGAFGGFAWLPKNIDKTVDDLTFDNASYKGGYDAGGRIGYKRYPLRYEGEVTWISAKINDYAINGVRQQGAVGQNNTLLAMANIYYDFPPVVPAVSPLLGLGIGYAFVDTSIEAFGPVLRSSFNTNASAFAVQGIAGLTYNFAENYALDLSYRYVGTTRIGDNGRMYQANLGNAGIVYRFDEASYK</sequence>
<dbReference type="OrthoDB" id="5653282at2"/>
<organism evidence="3 4">
    <name type="scientific">Legionella geestiana</name>
    <dbReference type="NCBI Taxonomy" id="45065"/>
    <lineage>
        <taxon>Bacteria</taxon>
        <taxon>Pseudomonadati</taxon>
        <taxon>Pseudomonadota</taxon>
        <taxon>Gammaproteobacteria</taxon>
        <taxon>Legionellales</taxon>
        <taxon>Legionellaceae</taxon>
        <taxon>Legionella</taxon>
    </lineage>
</organism>
<dbReference type="InterPro" id="IPR027385">
    <property type="entry name" value="Beta-barrel_OMP"/>
</dbReference>
<dbReference type="AlphaFoldDB" id="A0A0W0U0L3"/>
<accession>A0A0W0U0L3</accession>
<feature type="domain" description="Outer membrane protein beta-barrel" evidence="2">
    <location>
        <begin position="7"/>
        <end position="206"/>
    </location>
</feature>
<gene>
    <name evidence="3" type="ORF">Lgee_0839</name>
</gene>
<keyword evidence="1" id="KW-0732">Signal</keyword>
<evidence type="ECO:0000256" key="1">
    <source>
        <dbReference type="ARBA" id="ARBA00022729"/>
    </source>
</evidence>
<dbReference type="STRING" id="45065.Lgee_0839"/>
<dbReference type="Gene3D" id="2.40.160.20">
    <property type="match status" value="1"/>
</dbReference>
<evidence type="ECO:0000259" key="2">
    <source>
        <dbReference type="Pfam" id="PF13505"/>
    </source>
</evidence>
<evidence type="ECO:0000313" key="4">
    <source>
        <dbReference type="Proteomes" id="UP000054785"/>
    </source>
</evidence>